<dbReference type="Gene3D" id="3.30.160.150">
    <property type="entry name" value="Lipoprotein like domain"/>
    <property type="match status" value="1"/>
</dbReference>
<protein>
    <recommendedName>
        <fullName evidence="3">LPS-assembly lipoprotein LptE</fullName>
    </recommendedName>
</protein>
<dbReference type="Proteomes" id="UP000244924">
    <property type="component" value="Unassembled WGS sequence"/>
</dbReference>
<dbReference type="PROSITE" id="PS51318">
    <property type="entry name" value="TAT"/>
    <property type="match status" value="1"/>
</dbReference>
<reference evidence="1 2" key="1">
    <citation type="submission" date="2018-03" db="EMBL/GenBank/DDBJ databases">
        <authorList>
            <person name="Keele B.F."/>
        </authorList>
    </citation>
    <scope>NUCLEOTIDE SEQUENCE [LARGE SCALE GENOMIC DNA]</scope>
    <source>
        <strain evidence="1 2">CECT 8626</strain>
    </source>
</reference>
<keyword evidence="2" id="KW-1185">Reference proteome</keyword>
<organism evidence="1 2">
    <name type="scientific">Albidovulum aquaemixtae</name>
    <dbReference type="NCBI Taxonomy" id="1542388"/>
    <lineage>
        <taxon>Bacteria</taxon>
        <taxon>Pseudomonadati</taxon>
        <taxon>Pseudomonadota</taxon>
        <taxon>Alphaproteobacteria</taxon>
        <taxon>Rhodobacterales</taxon>
        <taxon>Paracoccaceae</taxon>
        <taxon>Albidovulum</taxon>
    </lineage>
</organism>
<dbReference type="Pfam" id="PF04390">
    <property type="entry name" value="LptE"/>
    <property type="match status" value="1"/>
</dbReference>
<name>A0A2R8BKD0_9RHOB</name>
<evidence type="ECO:0008006" key="3">
    <source>
        <dbReference type="Google" id="ProtNLM"/>
    </source>
</evidence>
<dbReference type="PROSITE" id="PS51257">
    <property type="entry name" value="PROKAR_LIPOPROTEIN"/>
    <property type="match status" value="1"/>
</dbReference>
<dbReference type="AlphaFoldDB" id="A0A2R8BKD0"/>
<proteinExistence type="predicted"/>
<dbReference type="EMBL" id="OMOQ01000002">
    <property type="protein sequence ID" value="SPH23846.1"/>
    <property type="molecule type" value="Genomic_DNA"/>
</dbReference>
<gene>
    <name evidence="1" type="ORF">DEA8626_02918</name>
</gene>
<dbReference type="GO" id="GO:0019867">
    <property type="term" value="C:outer membrane"/>
    <property type="evidence" value="ECO:0007669"/>
    <property type="project" value="InterPro"/>
</dbReference>
<dbReference type="OrthoDB" id="7629596at2"/>
<sequence>MSSSDRRTFLAGLLALLLAGCGFEPAYAPGGPASGLLDQVRVDDPADKDDFDLVERLEERLGRPGSPRFRLSYDVNTKVESQAITPESVITRYQLLGNVSYRLHDIATDSVLSAGEVASFTSYSAVGTSVATAAGEADARTRLMRLLADRMLTELIATSAEWNRR</sequence>
<evidence type="ECO:0000313" key="2">
    <source>
        <dbReference type="Proteomes" id="UP000244924"/>
    </source>
</evidence>
<dbReference type="GO" id="GO:0043165">
    <property type="term" value="P:Gram-negative-bacterium-type cell outer membrane assembly"/>
    <property type="evidence" value="ECO:0007669"/>
    <property type="project" value="InterPro"/>
</dbReference>
<dbReference type="RefSeq" id="WP_108853920.1">
    <property type="nucleotide sequence ID" value="NZ_OMOQ01000002.1"/>
</dbReference>
<evidence type="ECO:0000313" key="1">
    <source>
        <dbReference type="EMBL" id="SPH23846.1"/>
    </source>
</evidence>
<dbReference type="InterPro" id="IPR006311">
    <property type="entry name" value="TAT_signal"/>
</dbReference>
<dbReference type="InterPro" id="IPR007485">
    <property type="entry name" value="LPS_assembly_LptE"/>
</dbReference>
<accession>A0A2R8BKD0</accession>